<protein>
    <submittedName>
        <fullName evidence="1">Uncharacterized protein</fullName>
    </submittedName>
</protein>
<evidence type="ECO:0000313" key="2">
    <source>
        <dbReference type="Proteomes" id="UP001319827"/>
    </source>
</evidence>
<dbReference type="EMBL" id="AP024355">
    <property type="protein sequence ID" value="BCR06299.1"/>
    <property type="molecule type" value="Genomic_DNA"/>
</dbReference>
<gene>
    <name evidence="1" type="ORF">DESUT3_33680</name>
</gene>
<organism evidence="1 2">
    <name type="scientific">Desulfuromonas versatilis</name>
    <dbReference type="NCBI Taxonomy" id="2802975"/>
    <lineage>
        <taxon>Bacteria</taxon>
        <taxon>Pseudomonadati</taxon>
        <taxon>Thermodesulfobacteriota</taxon>
        <taxon>Desulfuromonadia</taxon>
        <taxon>Desulfuromonadales</taxon>
        <taxon>Desulfuromonadaceae</taxon>
        <taxon>Desulfuromonas</taxon>
    </lineage>
</organism>
<proteinExistence type="predicted"/>
<dbReference type="Proteomes" id="UP001319827">
    <property type="component" value="Chromosome"/>
</dbReference>
<reference evidence="1 2" key="1">
    <citation type="journal article" date="2016" name="C (Basel)">
        <title>Selective Growth of and Electricity Production by Marine Exoelectrogenic Bacteria in Self-Aggregated Hydrogel of Microbially Reduced Graphene Oxide.</title>
        <authorList>
            <person name="Yoshida N."/>
            <person name="Goto Y."/>
            <person name="Miyata Y."/>
        </authorList>
    </citation>
    <scope>NUCLEOTIDE SEQUENCE [LARGE SCALE GENOMIC DNA]</scope>
    <source>
        <strain evidence="1 2">NIT-T3</strain>
    </source>
</reference>
<dbReference type="RefSeq" id="WP_221249668.1">
    <property type="nucleotide sequence ID" value="NZ_AP024355.1"/>
</dbReference>
<reference evidence="1 2" key="2">
    <citation type="journal article" date="2021" name="Int. J. Syst. Evol. Microbiol.">
        <title>Isolation and Polyphasic Characterization of Desulfuromonas versatilis sp. Nov., an Electrogenic Bacteria Capable of Versatile Metabolism Isolated from a Graphene Oxide-Reducing Enrichment Culture.</title>
        <authorList>
            <person name="Xie L."/>
            <person name="Yoshida N."/>
            <person name="Ishii S."/>
            <person name="Meng L."/>
        </authorList>
    </citation>
    <scope>NUCLEOTIDE SEQUENCE [LARGE SCALE GENOMIC DNA]</scope>
    <source>
        <strain evidence="1 2">NIT-T3</strain>
    </source>
</reference>
<sequence>MKNQVIGSQQLRHLVEKLNALTIPTDQRYVHNLPGTRLEQGANLQIRIDAVH</sequence>
<keyword evidence="2" id="KW-1185">Reference proteome</keyword>
<evidence type="ECO:0000313" key="1">
    <source>
        <dbReference type="EMBL" id="BCR06299.1"/>
    </source>
</evidence>
<accession>A0ABM8HWG6</accession>
<name>A0ABM8HWG6_9BACT</name>